<evidence type="ECO:0000256" key="5">
    <source>
        <dbReference type="ARBA" id="ARBA00023136"/>
    </source>
</evidence>
<evidence type="ECO:0000256" key="3">
    <source>
        <dbReference type="ARBA" id="ARBA00022989"/>
    </source>
</evidence>
<dbReference type="InterPro" id="IPR050119">
    <property type="entry name" value="CCR1-9-like"/>
</dbReference>
<dbReference type="GO" id="GO:0019722">
    <property type="term" value="P:calcium-mediated signaling"/>
    <property type="evidence" value="ECO:0007669"/>
    <property type="project" value="TreeGrafter"/>
</dbReference>
<dbReference type="PANTHER" id="PTHR10489:SF932">
    <property type="entry name" value="G-PROTEIN COUPLED RECEPTORS FAMILY 1 PROFILE DOMAIN-CONTAINING PROTEIN"/>
    <property type="match status" value="1"/>
</dbReference>
<comment type="subcellular location">
    <subcellularLocation>
        <location evidence="1">Membrane</location>
        <topology evidence="1">Multi-pass membrane protein</topology>
    </subcellularLocation>
</comment>
<dbReference type="Proteomes" id="UP000036681">
    <property type="component" value="Unplaced"/>
</dbReference>
<keyword evidence="6" id="KW-0675">Receptor</keyword>
<evidence type="ECO:0000256" key="8">
    <source>
        <dbReference type="SAM" id="Phobius"/>
    </source>
</evidence>
<reference evidence="11" key="1">
    <citation type="submission" date="2017-02" db="UniProtKB">
        <authorList>
            <consortium name="WormBaseParasite"/>
        </authorList>
    </citation>
    <scope>IDENTIFICATION</scope>
</reference>
<dbReference type="PANTHER" id="PTHR10489">
    <property type="entry name" value="CELL ADHESION MOLECULE"/>
    <property type="match status" value="1"/>
</dbReference>
<proteinExistence type="predicted"/>
<dbReference type="PRINTS" id="PR00237">
    <property type="entry name" value="GPCRRHODOPSN"/>
</dbReference>
<dbReference type="GO" id="GO:0060326">
    <property type="term" value="P:cell chemotaxis"/>
    <property type="evidence" value="ECO:0007669"/>
    <property type="project" value="TreeGrafter"/>
</dbReference>
<dbReference type="GO" id="GO:0006955">
    <property type="term" value="P:immune response"/>
    <property type="evidence" value="ECO:0007669"/>
    <property type="project" value="TreeGrafter"/>
</dbReference>
<dbReference type="AlphaFoldDB" id="A0A0M3ITN8"/>
<dbReference type="WBParaSite" id="ALUE_0002211601-mRNA-1">
    <property type="protein sequence ID" value="ALUE_0002211601-mRNA-1"/>
    <property type="gene ID" value="ALUE_0002211601"/>
</dbReference>
<dbReference type="GO" id="GO:0019957">
    <property type="term" value="F:C-C chemokine binding"/>
    <property type="evidence" value="ECO:0007669"/>
    <property type="project" value="TreeGrafter"/>
</dbReference>
<dbReference type="InterPro" id="IPR017452">
    <property type="entry name" value="GPCR_Rhodpsn_7TM"/>
</dbReference>
<evidence type="ECO:0000313" key="10">
    <source>
        <dbReference type="Proteomes" id="UP000036681"/>
    </source>
</evidence>
<dbReference type="InterPro" id="IPR000276">
    <property type="entry name" value="GPCR_Rhodpsn"/>
</dbReference>
<organism evidence="10 11">
    <name type="scientific">Ascaris lumbricoides</name>
    <name type="common">Giant roundworm</name>
    <dbReference type="NCBI Taxonomy" id="6252"/>
    <lineage>
        <taxon>Eukaryota</taxon>
        <taxon>Metazoa</taxon>
        <taxon>Ecdysozoa</taxon>
        <taxon>Nematoda</taxon>
        <taxon>Chromadorea</taxon>
        <taxon>Rhabditida</taxon>
        <taxon>Spirurina</taxon>
        <taxon>Ascaridomorpha</taxon>
        <taxon>Ascaridoidea</taxon>
        <taxon>Ascarididae</taxon>
        <taxon>Ascaris</taxon>
    </lineage>
</organism>
<keyword evidence="4" id="KW-0297">G-protein coupled receptor</keyword>
<keyword evidence="5 8" id="KW-0472">Membrane</keyword>
<name>A0A0M3ITN8_ASCLU</name>
<evidence type="ECO:0000259" key="9">
    <source>
        <dbReference type="PROSITE" id="PS50262"/>
    </source>
</evidence>
<feature type="domain" description="G-protein coupled receptors family 1 profile" evidence="9">
    <location>
        <begin position="32"/>
        <end position="66"/>
    </location>
</feature>
<sequence length="66" mass="7377">MEAMSDCSIALSWSNAILSIIFTVIFFLSALGNSIVIVTILKRQKRSVRSITNLYLLNLSMADLLR</sequence>
<feature type="transmembrane region" description="Helical" evidence="8">
    <location>
        <begin position="16"/>
        <end position="41"/>
    </location>
</feature>
<evidence type="ECO:0000256" key="2">
    <source>
        <dbReference type="ARBA" id="ARBA00022692"/>
    </source>
</evidence>
<keyword evidence="2 8" id="KW-0812">Transmembrane</keyword>
<evidence type="ECO:0000256" key="1">
    <source>
        <dbReference type="ARBA" id="ARBA00004141"/>
    </source>
</evidence>
<evidence type="ECO:0000313" key="11">
    <source>
        <dbReference type="WBParaSite" id="ALUE_0002211601-mRNA-1"/>
    </source>
</evidence>
<protein>
    <submittedName>
        <fullName evidence="11">G_PROTEIN_RECEP_F1_2 domain-containing protein</fullName>
    </submittedName>
</protein>
<dbReference type="SUPFAM" id="SSF81321">
    <property type="entry name" value="Family A G protein-coupled receptor-like"/>
    <property type="match status" value="1"/>
</dbReference>
<dbReference type="GO" id="GO:0009897">
    <property type="term" value="C:external side of plasma membrane"/>
    <property type="evidence" value="ECO:0007669"/>
    <property type="project" value="TreeGrafter"/>
</dbReference>
<dbReference type="Gene3D" id="1.20.1070.10">
    <property type="entry name" value="Rhodopsin 7-helix transmembrane proteins"/>
    <property type="match status" value="1"/>
</dbReference>
<keyword evidence="10" id="KW-1185">Reference proteome</keyword>
<accession>A0A0M3ITN8</accession>
<evidence type="ECO:0000256" key="6">
    <source>
        <dbReference type="ARBA" id="ARBA00023170"/>
    </source>
</evidence>
<dbReference type="GO" id="GO:0007204">
    <property type="term" value="P:positive regulation of cytosolic calcium ion concentration"/>
    <property type="evidence" value="ECO:0007669"/>
    <property type="project" value="TreeGrafter"/>
</dbReference>
<evidence type="ECO:0000256" key="7">
    <source>
        <dbReference type="ARBA" id="ARBA00023224"/>
    </source>
</evidence>
<keyword evidence="7" id="KW-0807">Transducer</keyword>
<keyword evidence="3 8" id="KW-1133">Transmembrane helix</keyword>
<dbReference type="GO" id="GO:0016493">
    <property type="term" value="F:C-C chemokine receptor activity"/>
    <property type="evidence" value="ECO:0007669"/>
    <property type="project" value="TreeGrafter"/>
</dbReference>
<dbReference type="PROSITE" id="PS50262">
    <property type="entry name" value="G_PROTEIN_RECEP_F1_2"/>
    <property type="match status" value="1"/>
</dbReference>
<evidence type="ECO:0000256" key="4">
    <source>
        <dbReference type="ARBA" id="ARBA00023040"/>
    </source>
</evidence>